<dbReference type="SUPFAM" id="SSF54427">
    <property type="entry name" value="NTF2-like"/>
    <property type="match status" value="1"/>
</dbReference>
<name>A0ABX5RTV7_9BURK</name>
<organism evidence="1 2">
    <name type="scientific">Pseudoduganella albidiflava</name>
    <dbReference type="NCBI Taxonomy" id="321983"/>
    <lineage>
        <taxon>Bacteria</taxon>
        <taxon>Pseudomonadati</taxon>
        <taxon>Pseudomonadota</taxon>
        <taxon>Betaproteobacteria</taxon>
        <taxon>Burkholderiales</taxon>
        <taxon>Oxalobacteraceae</taxon>
        <taxon>Telluria group</taxon>
        <taxon>Pseudoduganella</taxon>
    </lineage>
</organism>
<dbReference type="EMBL" id="CP036401">
    <property type="protein sequence ID" value="QBI01309.1"/>
    <property type="molecule type" value="Genomic_DNA"/>
</dbReference>
<accession>A0ABX5RTV7</accession>
<dbReference type="RefSeq" id="WP_131145431.1">
    <property type="nucleotide sequence ID" value="NZ_BMWV01000003.1"/>
</dbReference>
<dbReference type="Proteomes" id="UP000292307">
    <property type="component" value="Chromosome"/>
</dbReference>
<reference evidence="1 2" key="1">
    <citation type="submission" date="2019-02" db="EMBL/GenBank/DDBJ databases">
        <title>Draft Genome Sequences of Six Type Strains of the Genus Massilia.</title>
        <authorList>
            <person name="Miess H."/>
            <person name="Frediansyhah A."/>
            <person name="Gross H."/>
        </authorList>
    </citation>
    <scope>NUCLEOTIDE SEQUENCE [LARGE SCALE GENOMIC DNA]</scope>
    <source>
        <strain evidence="1 2">DSM 17472</strain>
    </source>
</reference>
<keyword evidence="2" id="KW-1185">Reference proteome</keyword>
<gene>
    <name evidence="1" type="ORF">EYF70_10985</name>
</gene>
<sequence length="73" mass="8150">MNITANKNLVKRFLSHFQKGGVNEILDMMSDDATWWVNGKPNRPLFPDCARKQKCGPYSTISLPFSTAGSQCS</sequence>
<dbReference type="Gene3D" id="3.10.450.50">
    <property type="match status" value="1"/>
</dbReference>
<evidence type="ECO:0008006" key="3">
    <source>
        <dbReference type="Google" id="ProtNLM"/>
    </source>
</evidence>
<evidence type="ECO:0000313" key="1">
    <source>
        <dbReference type="EMBL" id="QBI01309.1"/>
    </source>
</evidence>
<evidence type="ECO:0000313" key="2">
    <source>
        <dbReference type="Proteomes" id="UP000292307"/>
    </source>
</evidence>
<proteinExistence type="predicted"/>
<protein>
    <recommendedName>
        <fullName evidence="3">SnoaL-like domain-containing protein</fullName>
    </recommendedName>
</protein>
<dbReference type="InterPro" id="IPR032710">
    <property type="entry name" value="NTF2-like_dom_sf"/>
</dbReference>